<evidence type="ECO:0000313" key="2">
    <source>
        <dbReference type="EMBL" id="KAK5802738.1"/>
    </source>
</evidence>
<evidence type="ECO:0000256" key="1">
    <source>
        <dbReference type="SAM" id="MobiDB-lite"/>
    </source>
</evidence>
<feature type="region of interest" description="Disordered" evidence="1">
    <location>
        <begin position="105"/>
        <end position="174"/>
    </location>
</feature>
<dbReference type="Proteomes" id="UP001358586">
    <property type="component" value="Chromosome 9"/>
</dbReference>
<keyword evidence="3" id="KW-1185">Reference proteome</keyword>
<feature type="region of interest" description="Disordered" evidence="1">
    <location>
        <begin position="1"/>
        <end position="31"/>
    </location>
</feature>
<protein>
    <submittedName>
        <fullName evidence="2">Uncharacterized protein</fullName>
    </submittedName>
</protein>
<feature type="compositionally biased region" description="Basic residues" evidence="1">
    <location>
        <begin position="1"/>
        <end position="13"/>
    </location>
</feature>
<organism evidence="2 3">
    <name type="scientific">Gossypium arboreum</name>
    <name type="common">Tree cotton</name>
    <name type="synonym">Gossypium nanking</name>
    <dbReference type="NCBI Taxonomy" id="29729"/>
    <lineage>
        <taxon>Eukaryota</taxon>
        <taxon>Viridiplantae</taxon>
        <taxon>Streptophyta</taxon>
        <taxon>Embryophyta</taxon>
        <taxon>Tracheophyta</taxon>
        <taxon>Spermatophyta</taxon>
        <taxon>Magnoliopsida</taxon>
        <taxon>eudicotyledons</taxon>
        <taxon>Gunneridae</taxon>
        <taxon>Pentapetalae</taxon>
        <taxon>rosids</taxon>
        <taxon>malvids</taxon>
        <taxon>Malvales</taxon>
        <taxon>Malvaceae</taxon>
        <taxon>Malvoideae</taxon>
        <taxon>Gossypium</taxon>
    </lineage>
</organism>
<proteinExistence type="predicted"/>
<dbReference type="EMBL" id="JARKNE010000009">
    <property type="protein sequence ID" value="KAK5802738.1"/>
    <property type="molecule type" value="Genomic_DNA"/>
</dbReference>
<feature type="compositionally biased region" description="Acidic residues" evidence="1">
    <location>
        <begin position="123"/>
        <end position="136"/>
    </location>
</feature>
<comment type="caution">
    <text evidence="2">The sequence shown here is derived from an EMBL/GenBank/DDBJ whole genome shotgun (WGS) entry which is preliminary data.</text>
</comment>
<name>A0ABR0NN23_GOSAR</name>
<reference evidence="2 3" key="1">
    <citation type="submission" date="2023-03" db="EMBL/GenBank/DDBJ databases">
        <title>WGS of Gossypium arboreum.</title>
        <authorList>
            <person name="Yu D."/>
        </authorList>
    </citation>
    <scope>NUCLEOTIDE SEQUENCE [LARGE SCALE GENOMIC DNA]</scope>
    <source>
        <tissue evidence="2">Leaf</tissue>
    </source>
</reference>
<sequence length="174" mass="19858">MKHKTNSIVKKPRKDTPVSSKNQQMHLEKGFTMKESNYKDFMAQVPVHGIKVPISSKAINEFFELPDFENDEYSSLISNIKPENLQEILEKLTVLGSKWTVSKQGTHTCRRESLTPLTKQVEESDDPDEEEEDPIEIEPIQSAEVPNKVEPIEPEIEPDDETSIFRAQPPSLDP</sequence>
<gene>
    <name evidence="2" type="ORF">PVK06_030356</name>
</gene>
<evidence type="ECO:0000313" key="3">
    <source>
        <dbReference type="Proteomes" id="UP001358586"/>
    </source>
</evidence>
<feature type="compositionally biased region" description="Acidic residues" evidence="1">
    <location>
        <begin position="152"/>
        <end position="162"/>
    </location>
</feature>
<accession>A0ABR0NN23</accession>